<gene>
    <name evidence="1" type="ORF">GPM918_LOCUS12701</name>
    <name evidence="2" type="ORF">SRO942_LOCUS12701</name>
</gene>
<proteinExistence type="predicted"/>
<sequence>MVAATLQQLPPAYILQSWRREQPSQTDRLLLEQTFLIAPDTALPFSSLRRRIREVQEERAKPNVVVYYDPWSKEAFQVQTHDRTTTKFPRSHTVI</sequence>
<dbReference type="OrthoDB" id="10012104at2759"/>
<dbReference type="Proteomes" id="UP000663829">
    <property type="component" value="Unassembled WGS sequence"/>
</dbReference>
<dbReference type="AlphaFoldDB" id="A0A814FA76"/>
<dbReference type="Proteomes" id="UP000681722">
    <property type="component" value="Unassembled WGS sequence"/>
</dbReference>
<accession>A0A814FA76</accession>
<evidence type="ECO:0000313" key="2">
    <source>
        <dbReference type="EMBL" id="CAF3752696.1"/>
    </source>
</evidence>
<name>A0A814FA76_9BILA</name>
<dbReference type="EMBL" id="CAJOBC010002811">
    <property type="protein sequence ID" value="CAF3752696.1"/>
    <property type="molecule type" value="Genomic_DNA"/>
</dbReference>
<evidence type="ECO:0000313" key="3">
    <source>
        <dbReference type="Proteomes" id="UP000663829"/>
    </source>
</evidence>
<dbReference type="EMBL" id="CAJNOQ010002811">
    <property type="protein sequence ID" value="CAF0980101.1"/>
    <property type="molecule type" value="Genomic_DNA"/>
</dbReference>
<reference evidence="1" key="1">
    <citation type="submission" date="2021-02" db="EMBL/GenBank/DDBJ databases">
        <authorList>
            <person name="Nowell W R."/>
        </authorList>
    </citation>
    <scope>NUCLEOTIDE SEQUENCE</scope>
</reference>
<organism evidence="1 3">
    <name type="scientific">Didymodactylos carnosus</name>
    <dbReference type="NCBI Taxonomy" id="1234261"/>
    <lineage>
        <taxon>Eukaryota</taxon>
        <taxon>Metazoa</taxon>
        <taxon>Spiralia</taxon>
        <taxon>Gnathifera</taxon>
        <taxon>Rotifera</taxon>
        <taxon>Eurotatoria</taxon>
        <taxon>Bdelloidea</taxon>
        <taxon>Philodinida</taxon>
        <taxon>Philodinidae</taxon>
        <taxon>Didymodactylos</taxon>
    </lineage>
</organism>
<keyword evidence="3" id="KW-1185">Reference proteome</keyword>
<protein>
    <submittedName>
        <fullName evidence="1">Uncharacterized protein</fullName>
    </submittedName>
</protein>
<comment type="caution">
    <text evidence="1">The sequence shown here is derived from an EMBL/GenBank/DDBJ whole genome shotgun (WGS) entry which is preliminary data.</text>
</comment>
<evidence type="ECO:0000313" key="1">
    <source>
        <dbReference type="EMBL" id="CAF0980101.1"/>
    </source>
</evidence>